<dbReference type="PANTHER" id="PTHR30466">
    <property type="entry name" value="FLAVIN REDUCTASE"/>
    <property type="match status" value="1"/>
</dbReference>
<keyword evidence="1" id="KW-0560">Oxidoreductase</keyword>
<organism evidence="3 4">
    <name type="scientific">Nocardioides zeae</name>
    <dbReference type="NCBI Taxonomy" id="1457234"/>
    <lineage>
        <taxon>Bacteria</taxon>
        <taxon>Bacillati</taxon>
        <taxon>Actinomycetota</taxon>
        <taxon>Actinomycetes</taxon>
        <taxon>Propionibacteriales</taxon>
        <taxon>Nocardioidaceae</taxon>
        <taxon>Nocardioides</taxon>
    </lineage>
</organism>
<dbReference type="GO" id="GO:0010181">
    <property type="term" value="F:FMN binding"/>
    <property type="evidence" value="ECO:0007669"/>
    <property type="project" value="InterPro"/>
</dbReference>
<comment type="caution">
    <text evidence="3">The sequence shown here is derived from an EMBL/GenBank/DDBJ whole genome shotgun (WGS) entry which is preliminary data.</text>
</comment>
<evidence type="ECO:0000259" key="2">
    <source>
        <dbReference type="SMART" id="SM00903"/>
    </source>
</evidence>
<dbReference type="Gene3D" id="2.30.110.10">
    <property type="entry name" value="Electron Transport, Fmn-binding Protein, Chain A"/>
    <property type="match status" value="1"/>
</dbReference>
<name>A0A6P0HLI5_9ACTN</name>
<sequence>MPDTPCAPQVAAPDLRAQLARWPSGVAVVTATGAGRPIAKTVNSFHSTSTDPPLVGWCLDHGSSQLDEWMAADGYVVHVLAEHQTHLVAQFAARRDDRFAGTRWSPGLDGMPVLDDDVAVRFECRVRHRLPAGDHTYLIGEVVTLTAGPGTPLLLRR</sequence>
<dbReference type="SUPFAM" id="SSF50475">
    <property type="entry name" value="FMN-binding split barrel"/>
    <property type="match status" value="1"/>
</dbReference>
<dbReference type="InterPro" id="IPR002563">
    <property type="entry name" value="Flavin_Rdtase-like_dom"/>
</dbReference>
<dbReference type="RefSeq" id="WP_163773015.1">
    <property type="nucleotide sequence ID" value="NZ_JAAGXA010000010.1"/>
</dbReference>
<dbReference type="Proteomes" id="UP000468687">
    <property type="component" value="Unassembled WGS sequence"/>
</dbReference>
<protein>
    <submittedName>
        <fullName evidence="3">Flavin reductase family protein</fullName>
    </submittedName>
</protein>
<evidence type="ECO:0000313" key="4">
    <source>
        <dbReference type="Proteomes" id="UP000468687"/>
    </source>
</evidence>
<dbReference type="GO" id="GO:0042602">
    <property type="term" value="F:riboflavin reductase (NADPH) activity"/>
    <property type="evidence" value="ECO:0007669"/>
    <property type="project" value="TreeGrafter"/>
</dbReference>
<accession>A0A6P0HLI5</accession>
<gene>
    <name evidence="3" type="ORF">G3T38_14355</name>
</gene>
<dbReference type="SMART" id="SM00903">
    <property type="entry name" value="Flavin_Reduct"/>
    <property type="match status" value="1"/>
</dbReference>
<evidence type="ECO:0000256" key="1">
    <source>
        <dbReference type="ARBA" id="ARBA00023002"/>
    </source>
</evidence>
<proteinExistence type="predicted"/>
<evidence type="ECO:0000313" key="3">
    <source>
        <dbReference type="EMBL" id="NEN79461.1"/>
    </source>
</evidence>
<feature type="domain" description="Flavin reductase like" evidence="2">
    <location>
        <begin position="19"/>
        <end position="157"/>
    </location>
</feature>
<dbReference type="Pfam" id="PF01613">
    <property type="entry name" value="Flavin_Reduct"/>
    <property type="match status" value="1"/>
</dbReference>
<dbReference type="AlphaFoldDB" id="A0A6P0HLI5"/>
<keyword evidence="4" id="KW-1185">Reference proteome</keyword>
<dbReference type="InterPro" id="IPR012349">
    <property type="entry name" value="Split_barrel_FMN-bd"/>
</dbReference>
<dbReference type="PANTHER" id="PTHR30466:SF1">
    <property type="entry name" value="FMN REDUCTASE (NADH) RUTF"/>
    <property type="match status" value="1"/>
</dbReference>
<reference evidence="3 4" key="1">
    <citation type="journal article" date="2014" name="Int. J. Syst. Evol. Microbiol.">
        <title>Nocardioides zeae sp. nov., isolated from the stem of Zea mays.</title>
        <authorList>
            <person name="Glaeser S.P."/>
            <person name="McInroy J.A."/>
            <person name="Busse H.J."/>
            <person name="Kampfer P."/>
        </authorList>
    </citation>
    <scope>NUCLEOTIDE SEQUENCE [LARGE SCALE GENOMIC DNA]</scope>
    <source>
        <strain evidence="3 4">JCM 30728</strain>
    </source>
</reference>
<dbReference type="InterPro" id="IPR050268">
    <property type="entry name" value="NADH-dep_flavin_reductase"/>
</dbReference>
<dbReference type="EMBL" id="JAAGXA010000010">
    <property type="protein sequence ID" value="NEN79461.1"/>
    <property type="molecule type" value="Genomic_DNA"/>
</dbReference>